<dbReference type="KEGG" id="run:DR864_02885"/>
<dbReference type="GO" id="GO:0008270">
    <property type="term" value="F:zinc ion binding"/>
    <property type="evidence" value="ECO:0007669"/>
    <property type="project" value="InterPro"/>
</dbReference>
<dbReference type="NCBIfam" id="NF012229">
    <property type="entry name" value="bla_class_B_core"/>
    <property type="match status" value="1"/>
</dbReference>
<dbReference type="Gene3D" id="3.60.15.10">
    <property type="entry name" value="Ribonuclease Z/Hydroxyacylglutathione hydrolase-like"/>
    <property type="match status" value="1"/>
</dbReference>
<keyword evidence="10" id="KW-0378">Hydrolase</keyword>
<dbReference type="InterPro" id="IPR047917">
    <property type="entry name" value="BcII-like_MBL-B1"/>
</dbReference>
<gene>
    <name evidence="14" type="primary">bla</name>
    <name evidence="14" type="ORF">DR864_02885</name>
</gene>
<accession>A0A344TDM8</accession>
<evidence type="ECO:0000256" key="5">
    <source>
        <dbReference type="ARBA" id="ARBA00011245"/>
    </source>
</evidence>
<dbReference type="SUPFAM" id="SSF56281">
    <property type="entry name" value="Metallo-hydrolase/oxidoreductase"/>
    <property type="match status" value="1"/>
</dbReference>
<dbReference type="EMBL" id="CP030850">
    <property type="protein sequence ID" value="AXE16749.1"/>
    <property type="molecule type" value="Genomic_DNA"/>
</dbReference>
<evidence type="ECO:0000256" key="2">
    <source>
        <dbReference type="ARBA" id="ARBA00001947"/>
    </source>
</evidence>
<feature type="domain" description="Metallo-beta-lactamase" evidence="13">
    <location>
        <begin position="49"/>
        <end position="219"/>
    </location>
</feature>
<dbReference type="Proteomes" id="UP000251993">
    <property type="component" value="Chromosome"/>
</dbReference>
<keyword evidence="12" id="KW-0046">Antibiotic resistance</keyword>
<comment type="subcellular location">
    <subcellularLocation>
        <location evidence="3">Periplasm</location>
    </subcellularLocation>
</comment>
<keyword evidence="15" id="KW-1185">Reference proteome</keyword>
<evidence type="ECO:0000256" key="12">
    <source>
        <dbReference type="ARBA" id="ARBA00023251"/>
    </source>
</evidence>
<evidence type="ECO:0000256" key="1">
    <source>
        <dbReference type="ARBA" id="ARBA00001526"/>
    </source>
</evidence>
<keyword evidence="9" id="KW-0574">Periplasm</keyword>
<keyword evidence="11" id="KW-0862">Zinc</keyword>
<evidence type="ECO:0000256" key="11">
    <source>
        <dbReference type="ARBA" id="ARBA00022833"/>
    </source>
</evidence>
<dbReference type="AlphaFoldDB" id="A0A344TDM8"/>
<dbReference type="Pfam" id="PF00753">
    <property type="entry name" value="Lactamase_B"/>
    <property type="match status" value="1"/>
</dbReference>
<sequence length="241" mass="26731">MKNAFLFLLIPLFVHFQGFCQLPPVKITSLVPNHYVHTTYQVYQNNPFPSNGLIVSTSAGIILVDTGWGLEQTELLLEQIEQKLKQKVVLCIVTHAHEDRIGGVKAFQQRGIKIIGTPLTAQKTVAQGLPAPEGILPQDTTFQVGTTTVQTYFPGAGHTDDNIVVYFPDSKILVGGCLIKSYVAMGIGNIADANLKTWRQSVDNVRKKFPDITFVIPGHEKWDNLSSFSRTIELVDKNQNK</sequence>
<comment type="similarity">
    <text evidence="4">Belongs to the metallo-beta-lactamase superfamily. Class-B beta-lactamase family.</text>
</comment>
<dbReference type="InterPro" id="IPR036866">
    <property type="entry name" value="RibonucZ/Hydroxyglut_hydro"/>
</dbReference>
<evidence type="ECO:0000256" key="4">
    <source>
        <dbReference type="ARBA" id="ARBA00005250"/>
    </source>
</evidence>
<comment type="catalytic activity">
    <reaction evidence="1">
        <text>a beta-lactam + H2O = a substituted beta-amino acid</text>
        <dbReference type="Rhea" id="RHEA:20401"/>
        <dbReference type="ChEBI" id="CHEBI:15377"/>
        <dbReference type="ChEBI" id="CHEBI:35627"/>
        <dbReference type="ChEBI" id="CHEBI:140347"/>
        <dbReference type="EC" id="3.5.2.6"/>
    </reaction>
</comment>
<evidence type="ECO:0000256" key="9">
    <source>
        <dbReference type="ARBA" id="ARBA00022764"/>
    </source>
</evidence>
<dbReference type="PANTHER" id="PTHR42951">
    <property type="entry name" value="METALLO-BETA-LACTAMASE DOMAIN-CONTAINING"/>
    <property type="match status" value="1"/>
</dbReference>
<dbReference type="PANTHER" id="PTHR42951:SF4">
    <property type="entry name" value="ACYL-COENZYME A THIOESTERASE MBLAC2"/>
    <property type="match status" value="1"/>
</dbReference>
<organism evidence="14 15">
    <name type="scientific">Runella rosea</name>
    <dbReference type="NCBI Taxonomy" id="2259595"/>
    <lineage>
        <taxon>Bacteria</taxon>
        <taxon>Pseudomonadati</taxon>
        <taxon>Bacteroidota</taxon>
        <taxon>Cytophagia</taxon>
        <taxon>Cytophagales</taxon>
        <taxon>Spirosomataceae</taxon>
        <taxon>Runella</taxon>
    </lineage>
</organism>
<evidence type="ECO:0000256" key="3">
    <source>
        <dbReference type="ARBA" id="ARBA00004418"/>
    </source>
</evidence>
<proteinExistence type="inferred from homology"/>
<dbReference type="GO" id="GO:0046677">
    <property type="term" value="P:response to antibiotic"/>
    <property type="evidence" value="ECO:0007669"/>
    <property type="project" value="UniProtKB-KW"/>
</dbReference>
<dbReference type="OrthoDB" id="9769598at2"/>
<evidence type="ECO:0000256" key="8">
    <source>
        <dbReference type="ARBA" id="ARBA00022729"/>
    </source>
</evidence>
<evidence type="ECO:0000256" key="7">
    <source>
        <dbReference type="ARBA" id="ARBA00022723"/>
    </source>
</evidence>
<evidence type="ECO:0000259" key="13">
    <source>
        <dbReference type="SMART" id="SM00849"/>
    </source>
</evidence>
<evidence type="ECO:0000313" key="15">
    <source>
        <dbReference type="Proteomes" id="UP000251993"/>
    </source>
</evidence>
<keyword evidence="8" id="KW-0732">Signal</keyword>
<evidence type="ECO:0000256" key="6">
    <source>
        <dbReference type="ARBA" id="ARBA00012865"/>
    </source>
</evidence>
<comment type="subunit">
    <text evidence="5">Monomer.</text>
</comment>
<dbReference type="CDD" id="cd16304">
    <property type="entry name" value="BcII-like_MBL-B1"/>
    <property type="match status" value="1"/>
</dbReference>
<dbReference type="GO" id="GO:0008800">
    <property type="term" value="F:beta-lactamase activity"/>
    <property type="evidence" value="ECO:0007669"/>
    <property type="project" value="UniProtKB-EC"/>
</dbReference>
<protein>
    <recommendedName>
        <fullName evidence="6">beta-lactamase</fullName>
        <ecNumber evidence="6">3.5.2.6</ecNumber>
    </recommendedName>
</protein>
<dbReference type="InterPro" id="IPR058199">
    <property type="entry name" value="BlaB//VIM/IMP-1"/>
</dbReference>
<dbReference type="SMART" id="SM00849">
    <property type="entry name" value="Lactamase_B"/>
    <property type="match status" value="1"/>
</dbReference>
<dbReference type="GO" id="GO:0017001">
    <property type="term" value="P:antibiotic catabolic process"/>
    <property type="evidence" value="ECO:0007669"/>
    <property type="project" value="InterPro"/>
</dbReference>
<dbReference type="NCBIfam" id="NF033088">
    <property type="entry name" value="bla_subclass_B1"/>
    <property type="match status" value="1"/>
</dbReference>
<comment type="cofactor">
    <cofactor evidence="2">
        <name>Zn(2+)</name>
        <dbReference type="ChEBI" id="CHEBI:29105"/>
    </cofactor>
</comment>
<keyword evidence="7" id="KW-0479">Metal-binding</keyword>
<name>A0A344TDM8_9BACT</name>
<dbReference type="InterPro" id="IPR001279">
    <property type="entry name" value="Metallo-B-lactamas"/>
</dbReference>
<dbReference type="InterPro" id="IPR001018">
    <property type="entry name" value="Beta-lactamase_class-B_CS"/>
</dbReference>
<evidence type="ECO:0000256" key="10">
    <source>
        <dbReference type="ARBA" id="ARBA00022801"/>
    </source>
</evidence>
<dbReference type="InterPro" id="IPR050855">
    <property type="entry name" value="NDM-1-like"/>
</dbReference>
<dbReference type="RefSeq" id="WP_114065536.1">
    <property type="nucleotide sequence ID" value="NZ_CP030850.1"/>
</dbReference>
<dbReference type="GO" id="GO:0042597">
    <property type="term" value="C:periplasmic space"/>
    <property type="evidence" value="ECO:0007669"/>
    <property type="project" value="UniProtKB-SubCell"/>
</dbReference>
<evidence type="ECO:0000313" key="14">
    <source>
        <dbReference type="EMBL" id="AXE16749.1"/>
    </source>
</evidence>
<dbReference type="EC" id="3.5.2.6" evidence="6"/>
<dbReference type="PROSITE" id="PS00744">
    <property type="entry name" value="BETA_LACTAMASE_B_2"/>
    <property type="match status" value="1"/>
</dbReference>
<reference evidence="14 15" key="1">
    <citation type="submission" date="2018-07" db="EMBL/GenBank/DDBJ databases">
        <title>Genome sequencing of Runella.</title>
        <authorList>
            <person name="Baek M.-G."/>
            <person name="Yi H."/>
        </authorList>
    </citation>
    <scope>NUCLEOTIDE SEQUENCE [LARGE SCALE GENOMIC DNA]</scope>
    <source>
        <strain evidence="14 15">HYN0085</strain>
    </source>
</reference>